<accession>A0ABT3NAH9</accession>
<proteinExistence type="predicted"/>
<keyword evidence="3" id="KW-1185">Reference proteome</keyword>
<evidence type="ECO:0008006" key="4">
    <source>
        <dbReference type="Google" id="ProtNLM"/>
    </source>
</evidence>
<feature type="compositionally biased region" description="Basic and acidic residues" evidence="1">
    <location>
        <begin position="74"/>
        <end position="95"/>
    </location>
</feature>
<evidence type="ECO:0000313" key="3">
    <source>
        <dbReference type="Proteomes" id="UP001209681"/>
    </source>
</evidence>
<dbReference type="RefSeq" id="WP_265425385.1">
    <property type="nucleotide sequence ID" value="NZ_JAPFPW010000012.1"/>
</dbReference>
<dbReference type="Proteomes" id="UP001209681">
    <property type="component" value="Unassembled WGS sequence"/>
</dbReference>
<sequence>MNTREKILVGAVLLALLYAGYEFFLKKENGKEWSSAQPAAEKALRDIAGGTGGVQGGRFPRDILHAALSEWDQDPFHGPHTEDASPREEKPRPETKDVSEWVFMGYMALGKVRIAVISGLEYQVGETLVGREDLRIRAIEEQRVILEDEDGQKILLERRGGDIW</sequence>
<dbReference type="EMBL" id="JAPFPW010000012">
    <property type="protein sequence ID" value="MCW7754467.1"/>
    <property type="molecule type" value="Genomic_DNA"/>
</dbReference>
<gene>
    <name evidence="2" type="ORF">OOT00_10770</name>
</gene>
<reference evidence="2 3" key="1">
    <citation type="submission" date="2022-11" db="EMBL/GenBank/DDBJ databases">
        <title>Desulfobotulus tamanensis H1 sp. nov. - anaerobic, alkaliphilic, sulphate reducing bacterium isolated from terrestrial mud volcano.</title>
        <authorList>
            <person name="Frolova A."/>
            <person name="Merkel A.Y."/>
            <person name="Slobodkin A.I."/>
        </authorList>
    </citation>
    <scope>NUCLEOTIDE SEQUENCE [LARGE SCALE GENOMIC DNA]</scope>
    <source>
        <strain evidence="2 3">H1</strain>
    </source>
</reference>
<comment type="caution">
    <text evidence="2">The sequence shown here is derived from an EMBL/GenBank/DDBJ whole genome shotgun (WGS) entry which is preliminary data.</text>
</comment>
<evidence type="ECO:0000313" key="2">
    <source>
        <dbReference type="EMBL" id="MCW7754467.1"/>
    </source>
</evidence>
<protein>
    <recommendedName>
        <fullName evidence="4">Type II secretion system protein GspC N-terminal domain-containing protein</fullName>
    </recommendedName>
</protein>
<organism evidence="2 3">
    <name type="scientific">Desulfobotulus pelophilus</name>
    <dbReference type="NCBI Taxonomy" id="2823377"/>
    <lineage>
        <taxon>Bacteria</taxon>
        <taxon>Pseudomonadati</taxon>
        <taxon>Thermodesulfobacteriota</taxon>
        <taxon>Desulfobacteria</taxon>
        <taxon>Desulfobacterales</taxon>
        <taxon>Desulfobacteraceae</taxon>
        <taxon>Desulfobotulus</taxon>
    </lineage>
</organism>
<evidence type="ECO:0000256" key="1">
    <source>
        <dbReference type="SAM" id="MobiDB-lite"/>
    </source>
</evidence>
<feature type="region of interest" description="Disordered" evidence="1">
    <location>
        <begin position="71"/>
        <end position="95"/>
    </location>
</feature>
<name>A0ABT3NAH9_9BACT</name>